<protein>
    <submittedName>
        <fullName evidence="4">Uncharacterized protein LOC127566350</fullName>
    </submittedName>
</protein>
<sequence length="1813" mass="203760">MSKSQKSEKDSKHSLKLPTTARRLSSASPAPSGSKSATPAAQLRVKVDRPSPSASAKTPLLRTSSTALRSQATTRSVQAKFSKTRAMALSNFVAVSDRLVHFESRVRGPAAEDDNVHTYEIRRDRLQVLWDNVEAAYSTCADALHQDGDSEGTQAMEAKYDHCYAVYERCLARVKGQITQVSGSSRSEASVPPVYSSGCRLPPVDTEVFRGDYLRWPTFRDLFTAIYVNNPRLTPVEKLFHLNSKTADEANEIVAKFPLTNDGFASAWGALCERFENKRLLITSQLKILFNLSTVTQESGAAIKELQSTIQRCLTALEHSDISVCSPFADCILVFLCSSKLPKLTLSLWEQSLVDKAKIPAWQDMSTFLNERYRTLEAIEDVKQTANSQIATAGPSRPQNSKRVNSFEARVTPKGKSCDLCSKENHPVRVCPRFLQMSVNERMTYIKQKSLCLNCFARGHQLRECTSAHNCFTCKGRHNTLLHRGDSAHNGASSSSNIQSTPNPTATNVQNFFANNAQNVLLGTAVINVCHLGTTYTARALIDSGSEATFISERLFQRIKLPFQSVRAQVSGLNHAVAAQSQKLCHFSIGSPTKPRLHIETSAFVIPQLAGKLPSFDMPRTFLKDLPAIELADPHFYKSAQIDILIGADILPSVILSGSRPNICGSLLGQETVFGWILTGPVSQSMSTTVSAFSTRVALQADEQLDSLLSKFWEVEDIPAKLIKESDFVCEENFVKTTSRSKCGRYRVTLPFRKPDGIELGHSRSIALAQFLKNENRLSRNDSLKEQYNAVLQEYVDLGHMTPISPQAIGTTPNFYLPHHAVFKPDSTTTKVRVVFNASCPSSNGKSLNDILHSGPILQSDLTLQILRWRYYRYVFNADITKMYRQILMDSKHTPFQRILFRTSDGEIRDFELNTVTFGVNCAPFLALRVLQQLADDIRLEYPLASRVISNNMYVDDVLAGTHTREEAIRTITEVCAALDSAGFPLRKWTSNHKSVLKDIPKDHLLREDFLELEDSSTAKTLGIRWQAHDDEFFFMPPEVAHQDSYTKREVLSQIAKLFDPAGWLAPFVIRAKIFMQEIWLRTLEWDEHLPTDLSLQWKEYLQSYPALGKIRIPRWVQFQTRVKLQYHGFCDASERAYGAAIYVRVETANKVSTHLLTAKTKVAPVKSLSVPRLELCGAVLLAELSAALLLNLPAESFQTFFWTDSTIVLAWLNKPPCRWTTFVANRVAKIVQASDAKNWSHVRSEHNPADLASRGVLPQELVRNPLWWHGPEWLHLPSDQWPTSPSPIPETLLEQRIKCNVAKLPPTPDFLSKFSEFGRALRTSAYVLRFIDRSRKLAVPSSTVVQADELSRIQERLIVMAQRHTFPQEYQCLQSKQQVPSSSSIRNLNPFLDGKGILRACGRLRASHSLRYDESHPIILSYSSSFARLLVRFTHRISLHGGNQVVMRLIRSRFWIPKLKVLVKSTINSCKVCVIYKKRLQTQMMGDLPKERASYSRPFTHTGVDFAGPFEIKNYTGRACLITKGYVCVFVCFSTKAIHLEATSDLTTEKFLAAFSRFIARRGCPHQMYSDNGKTFVGADKVISNDFLEATRECIIAQHAHKSLSWHFNPPGAPHMGGLWEAGVKSFKALFYKATSTSKYTFEELSTLLAKIEACLNSRPISPMSEDPADLLALTPGHFLIGGPLISVLEPPINQPATSILNRWQRLKALHQQFCFRWKDEYLKELHKRTKWQSPTRNLRIGDMVVIKEDNLPSNEWRLGRVLTTCPGTDAKVRVVDVLTARGTIRRPVAKLILLPMDSKTDPSTSEGLKDE</sequence>
<dbReference type="Gene3D" id="2.40.70.10">
    <property type="entry name" value="Acid Proteases"/>
    <property type="match status" value="1"/>
</dbReference>
<feature type="region of interest" description="Disordered" evidence="1">
    <location>
        <begin position="1"/>
        <end position="74"/>
    </location>
</feature>
<dbReference type="InterPro" id="IPR021109">
    <property type="entry name" value="Peptidase_aspartic_dom_sf"/>
</dbReference>
<dbReference type="RefSeq" id="XP_051864339.1">
    <property type="nucleotide sequence ID" value="XM_052008379.1"/>
</dbReference>
<dbReference type="SUPFAM" id="SSF56672">
    <property type="entry name" value="DNA/RNA polymerases"/>
    <property type="match status" value="1"/>
</dbReference>
<dbReference type="InterPro" id="IPR005312">
    <property type="entry name" value="DUF1759"/>
</dbReference>
<proteinExistence type="predicted"/>
<feature type="compositionally biased region" description="Low complexity" evidence="1">
    <location>
        <begin position="19"/>
        <end position="41"/>
    </location>
</feature>
<dbReference type="InterPro" id="IPR000477">
    <property type="entry name" value="RT_dom"/>
</dbReference>
<dbReference type="PROSITE" id="PS50994">
    <property type="entry name" value="INTEGRASE"/>
    <property type="match status" value="1"/>
</dbReference>
<evidence type="ECO:0000256" key="1">
    <source>
        <dbReference type="SAM" id="MobiDB-lite"/>
    </source>
</evidence>
<dbReference type="InterPro" id="IPR036397">
    <property type="entry name" value="RNaseH_sf"/>
</dbReference>
<dbReference type="InterPro" id="IPR001878">
    <property type="entry name" value="Znf_CCHC"/>
</dbReference>
<dbReference type="GeneID" id="127566350"/>
<dbReference type="InterPro" id="IPR001584">
    <property type="entry name" value="Integrase_cat-core"/>
</dbReference>
<dbReference type="PANTHER" id="PTHR47331:SF5">
    <property type="entry name" value="RIBONUCLEASE H"/>
    <property type="match status" value="1"/>
</dbReference>
<dbReference type="GO" id="GO:0071897">
    <property type="term" value="P:DNA biosynthetic process"/>
    <property type="evidence" value="ECO:0007669"/>
    <property type="project" value="UniProtKB-ARBA"/>
</dbReference>
<evidence type="ECO:0000313" key="4">
    <source>
        <dbReference type="RefSeq" id="XP_051864339.1"/>
    </source>
</evidence>
<dbReference type="GO" id="GO:0015074">
    <property type="term" value="P:DNA integration"/>
    <property type="evidence" value="ECO:0007669"/>
    <property type="project" value="InterPro"/>
</dbReference>
<dbReference type="Gene3D" id="3.10.10.10">
    <property type="entry name" value="HIV Type 1 Reverse Transcriptase, subunit A, domain 1"/>
    <property type="match status" value="1"/>
</dbReference>
<dbReference type="Pfam" id="PF00078">
    <property type="entry name" value="RVT_1"/>
    <property type="match status" value="1"/>
</dbReference>
<name>A0A9C6SYZ1_DROAB</name>
<dbReference type="Pfam" id="PF03564">
    <property type="entry name" value="DUF1759"/>
    <property type="match status" value="1"/>
</dbReference>
<dbReference type="InterPro" id="IPR043502">
    <property type="entry name" value="DNA/RNA_pol_sf"/>
</dbReference>
<dbReference type="Gene3D" id="3.30.420.10">
    <property type="entry name" value="Ribonuclease H-like superfamily/Ribonuclease H"/>
    <property type="match status" value="1"/>
</dbReference>
<dbReference type="Pfam" id="PF18701">
    <property type="entry name" value="DUF5641"/>
    <property type="match status" value="1"/>
</dbReference>
<dbReference type="InterPro" id="IPR012337">
    <property type="entry name" value="RNaseH-like_sf"/>
</dbReference>
<dbReference type="GO" id="GO:0008270">
    <property type="term" value="F:zinc ion binding"/>
    <property type="evidence" value="ECO:0007669"/>
    <property type="project" value="InterPro"/>
</dbReference>
<dbReference type="InterPro" id="IPR008042">
    <property type="entry name" value="Retrotrans_Pao"/>
</dbReference>
<dbReference type="Gene3D" id="3.30.70.270">
    <property type="match status" value="1"/>
</dbReference>
<dbReference type="Pfam" id="PF05380">
    <property type="entry name" value="Peptidase_A17"/>
    <property type="match status" value="1"/>
</dbReference>
<dbReference type="SUPFAM" id="SSF53098">
    <property type="entry name" value="Ribonuclease H-like"/>
    <property type="match status" value="1"/>
</dbReference>
<dbReference type="InterPro" id="IPR041588">
    <property type="entry name" value="Integrase_H2C2"/>
</dbReference>
<dbReference type="OrthoDB" id="7851000at2759"/>
<feature type="compositionally biased region" description="Basic and acidic residues" evidence="1">
    <location>
        <begin position="1"/>
        <end position="13"/>
    </location>
</feature>
<keyword evidence="3" id="KW-1185">Reference proteome</keyword>
<evidence type="ECO:0000313" key="3">
    <source>
        <dbReference type="Proteomes" id="UP000515160"/>
    </source>
</evidence>
<dbReference type="PANTHER" id="PTHR47331">
    <property type="entry name" value="PHD-TYPE DOMAIN-CONTAINING PROTEIN"/>
    <property type="match status" value="1"/>
</dbReference>
<gene>
    <name evidence="4" type="primary">LOC127566350</name>
</gene>
<evidence type="ECO:0000259" key="2">
    <source>
        <dbReference type="PROSITE" id="PS50994"/>
    </source>
</evidence>
<dbReference type="InterPro" id="IPR040676">
    <property type="entry name" value="DUF5641"/>
</dbReference>
<dbReference type="Pfam" id="PF17921">
    <property type="entry name" value="Integrase_H2C2"/>
    <property type="match status" value="1"/>
</dbReference>
<organism evidence="3 4">
    <name type="scientific">Drosophila albomicans</name>
    <name type="common">Fruit fly</name>
    <dbReference type="NCBI Taxonomy" id="7291"/>
    <lineage>
        <taxon>Eukaryota</taxon>
        <taxon>Metazoa</taxon>
        <taxon>Ecdysozoa</taxon>
        <taxon>Arthropoda</taxon>
        <taxon>Hexapoda</taxon>
        <taxon>Insecta</taxon>
        <taxon>Pterygota</taxon>
        <taxon>Neoptera</taxon>
        <taxon>Endopterygota</taxon>
        <taxon>Diptera</taxon>
        <taxon>Brachycera</taxon>
        <taxon>Muscomorpha</taxon>
        <taxon>Ephydroidea</taxon>
        <taxon>Drosophilidae</taxon>
        <taxon>Drosophila</taxon>
    </lineage>
</organism>
<dbReference type="InterPro" id="IPR043128">
    <property type="entry name" value="Rev_trsase/Diguanyl_cyclase"/>
</dbReference>
<dbReference type="CDD" id="cd01644">
    <property type="entry name" value="RT_pepA17"/>
    <property type="match status" value="1"/>
</dbReference>
<dbReference type="CDD" id="cd00303">
    <property type="entry name" value="retropepsin_like"/>
    <property type="match status" value="1"/>
</dbReference>
<dbReference type="SUPFAM" id="SSF50630">
    <property type="entry name" value="Acid proteases"/>
    <property type="match status" value="1"/>
</dbReference>
<feature type="domain" description="Integrase catalytic" evidence="2">
    <location>
        <begin position="1495"/>
        <end position="1685"/>
    </location>
</feature>
<dbReference type="SMART" id="SM00343">
    <property type="entry name" value="ZnF_C2HC"/>
    <property type="match status" value="2"/>
</dbReference>
<dbReference type="Proteomes" id="UP000515160">
    <property type="component" value="Unplaced"/>
</dbReference>
<dbReference type="GO" id="GO:0042575">
    <property type="term" value="C:DNA polymerase complex"/>
    <property type="evidence" value="ECO:0007669"/>
    <property type="project" value="UniProtKB-ARBA"/>
</dbReference>
<feature type="compositionally biased region" description="Polar residues" evidence="1">
    <location>
        <begin position="52"/>
        <end position="74"/>
    </location>
</feature>
<accession>A0A9C6SYZ1</accession>
<dbReference type="GO" id="GO:0003676">
    <property type="term" value="F:nucleic acid binding"/>
    <property type="evidence" value="ECO:0007669"/>
    <property type="project" value="InterPro"/>
</dbReference>
<reference evidence="4" key="1">
    <citation type="submission" date="2025-08" db="UniProtKB">
        <authorList>
            <consortium name="RefSeq"/>
        </authorList>
    </citation>
    <scope>IDENTIFICATION</scope>
    <source>
        <strain evidence="4">15112-1751.03</strain>
        <tissue evidence="4">Whole Adult</tissue>
    </source>
</reference>